<dbReference type="OrthoDB" id="6373479at2759"/>
<feature type="compositionally biased region" description="Basic residues" evidence="1">
    <location>
        <begin position="450"/>
        <end position="461"/>
    </location>
</feature>
<dbReference type="AlphaFoldDB" id="A0A8J5CYF7"/>
<evidence type="ECO:0000256" key="1">
    <source>
        <dbReference type="SAM" id="MobiDB-lite"/>
    </source>
</evidence>
<reference evidence="2" key="1">
    <citation type="submission" date="2020-07" db="EMBL/GenBank/DDBJ databases">
        <title>The High-quality genome of the commercially important snow crab, Chionoecetes opilio.</title>
        <authorList>
            <person name="Jeong J.-H."/>
            <person name="Ryu S."/>
        </authorList>
    </citation>
    <scope>NUCLEOTIDE SEQUENCE</scope>
    <source>
        <strain evidence="2">MADBK_172401_WGS</strain>
        <tissue evidence="2">Digestive gland</tissue>
    </source>
</reference>
<feature type="compositionally biased region" description="Polar residues" evidence="1">
    <location>
        <begin position="145"/>
        <end position="160"/>
    </location>
</feature>
<gene>
    <name evidence="2" type="ORF">GWK47_038823</name>
</gene>
<feature type="compositionally biased region" description="Basic residues" evidence="1">
    <location>
        <begin position="301"/>
        <end position="318"/>
    </location>
</feature>
<evidence type="ECO:0000313" key="2">
    <source>
        <dbReference type="EMBL" id="KAG0725326.1"/>
    </source>
</evidence>
<comment type="caution">
    <text evidence="2">The sequence shown here is derived from an EMBL/GenBank/DDBJ whole genome shotgun (WGS) entry which is preliminary data.</text>
</comment>
<sequence>MAEACDVSNISIEAFLMGVTALEEELTRIPASLLHGPLVRQSTRLKQKEKNLSLCKSAKAAETVISEKTTTTRCLKRKKNEQSKEVQRIEGKVSSGKRRLVKDSQQIRQDTNRALLDISNDKENLQGNKRMKPVLCRKHKDDENSAVSGDTTSATEQFENNVEEKQTTRKVRPKRQRKINPLYGEHSNYELDESVSWLNLSHEAIDPGKSEAQRDTAVTNEAIKRTHSQKTRHNQGSKKATQTETIRVSDEKLKGKAMVTLELLNDMEILSLQRKEEAERQEEVNSGKGRTENMENTNKTANKKTKQQGKISTKHKKEKAPPKVNQSSQDLKITAKKGTLKYLQQREKYVEALASEVPQNEDFHDNPLFAKKKFKFGNLLPPSYEETLAIMTPKRNKNDERPEETAITPRTALLGQLQPVTPTTTPYSPFPTLDTNTKKDALREVYHMMKDKKKKNHRARKALKDVTSEGVSKQKVPFTLLALPEDSGTESDSSRDSYFSGFD</sequence>
<feature type="compositionally biased region" description="Basic and acidic residues" evidence="1">
    <location>
        <begin position="275"/>
        <end position="293"/>
    </location>
</feature>
<name>A0A8J5CYF7_CHIOP</name>
<feature type="region of interest" description="Disordered" evidence="1">
    <location>
        <begin position="449"/>
        <end position="503"/>
    </location>
</feature>
<protein>
    <submittedName>
        <fullName evidence="2">Uncharacterized protein</fullName>
    </submittedName>
</protein>
<evidence type="ECO:0000313" key="3">
    <source>
        <dbReference type="Proteomes" id="UP000770661"/>
    </source>
</evidence>
<dbReference type="Proteomes" id="UP000770661">
    <property type="component" value="Unassembled WGS sequence"/>
</dbReference>
<feature type="region of interest" description="Disordered" evidence="1">
    <location>
        <begin position="140"/>
        <end position="174"/>
    </location>
</feature>
<keyword evidence="3" id="KW-1185">Reference proteome</keyword>
<feature type="compositionally biased region" description="Basic residues" evidence="1">
    <location>
        <begin position="225"/>
        <end position="236"/>
    </location>
</feature>
<organism evidence="2 3">
    <name type="scientific">Chionoecetes opilio</name>
    <name type="common">Atlantic snow crab</name>
    <name type="synonym">Cancer opilio</name>
    <dbReference type="NCBI Taxonomy" id="41210"/>
    <lineage>
        <taxon>Eukaryota</taxon>
        <taxon>Metazoa</taxon>
        <taxon>Ecdysozoa</taxon>
        <taxon>Arthropoda</taxon>
        <taxon>Crustacea</taxon>
        <taxon>Multicrustacea</taxon>
        <taxon>Malacostraca</taxon>
        <taxon>Eumalacostraca</taxon>
        <taxon>Eucarida</taxon>
        <taxon>Decapoda</taxon>
        <taxon>Pleocyemata</taxon>
        <taxon>Brachyura</taxon>
        <taxon>Eubrachyura</taxon>
        <taxon>Majoidea</taxon>
        <taxon>Majidae</taxon>
        <taxon>Chionoecetes</taxon>
    </lineage>
</organism>
<feature type="region of interest" description="Disordered" evidence="1">
    <location>
        <begin position="223"/>
        <end position="245"/>
    </location>
</feature>
<feature type="region of interest" description="Disordered" evidence="1">
    <location>
        <begin position="275"/>
        <end position="328"/>
    </location>
</feature>
<proteinExistence type="predicted"/>
<dbReference type="EMBL" id="JACEEZ010005718">
    <property type="protein sequence ID" value="KAG0725326.1"/>
    <property type="molecule type" value="Genomic_DNA"/>
</dbReference>
<accession>A0A8J5CYF7</accession>